<feature type="region of interest" description="Disordered" evidence="1">
    <location>
        <begin position="134"/>
        <end position="158"/>
    </location>
</feature>
<feature type="region of interest" description="Disordered" evidence="1">
    <location>
        <begin position="908"/>
        <end position="960"/>
    </location>
</feature>
<proteinExistence type="predicted"/>
<accession>A0A4R0RJ31</accession>
<keyword evidence="3" id="KW-1185">Reference proteome</keyword>
<name>A0A4R0RJ31_9APHY</name>
<evidence type="ECO:0000313" key="3">
    <source>
        <dbReference type="Proteomes" id="UP000292702"/>
    </source>
</evidence>
<reference evidence="2 3" key="1">
    <citation type="submission" date="2018-11" db="EMBL/GenBank/DDBJ databases">
        <title>Genome assembly of Steccherinum ochraceum LE-BIN_3174, the white-rot fungus of the Steccherinaceae family (The Residual Polyporoid clade, Polyporales, Basidiomycota).</title>
        <authorList>
            <person name="Fedorova T.V."/>
            <person name="Glazunova O.A."/>
            <person name="Landesman E.O."/>
            <person name="Moiseenko K.V."/>
            <person name="Psurtseva N.V."/>
            <person name="Savinova O.S."/>
            <person name="Shakhova N.V."/>
            <person name="Tyazhelova T.V."/>
            <person name="Vasina D.V."/>
        </authorList>
    </citation>
    <scope>NUCLEOTIDE SEQUENCE [LARGE SCALE GENOMIC DNA]</scope>
    <source>
        <strain evidence="2 3">LE-BIN_3174</strain>
    </source>
</reference>
<feature type="compositionally biased region" description="Basic and acidic residues" evidence="1">
    <location>
        <begin position="134"/>
        <end position="145"/>
    </location>
</feature>
<sequence>MAPSYKYQSSLNHQVRRRNHILHTIRLSSPLMAEDIPATHLPRPEVSEFNEEVYDTSKRKLLSAASDLERAAIIIRSISFTADDLPFIRVANRDEAVGWLSTHDQSGEICALALQCHKARDYTPLLKHGSLLTREHGTKTPEQQRKPLPQNTPRKPDHEIEKEVRIKLEAVRPHLVSAVRGERRLSTWTAPPGSEYSDHINALRIPILNHAPSLLLHRLGQWEGVDDIMKELFKLQHAPCMLYDTPGSGKTRTLLEGLCRYFGLYLPCSNKDSLGSADLPEALRSIQESSRFTSNFAMAHGEDASRLVEANEDVAEHRIYQVMVARLQVFRCFLEVVFTTEPALSTDDAKRLWALLQIAPMELLEGKDIFGSISEIYLSAEIVYLRRLAKTVSVDIERQLPPDQGGIFIIIDEAQIAAKQRGLRSHAESSKLTERPVLRQVVSTLHKTPLRHTLIVSGTALSKLDIEEALSSFGLDNNPIATLSQSGSFSLMSTQSDYIRSYLPETYLSSPPGQHLLVRAHRWLSGRYRFTATYLQLLLRAHLQRPHQLLSSFVEFATEYKPVDCHPAYLEPGGTPIQTSQFVREFDFTRLDQLSDDHPCIRHIYTCLGYRVEGVEFVEAAPAGLVESAFARVLSGGIARITEPLPLLALQRWIQGKGYEQLAIHLGSRVAVKDSRSVTLEVVVALHLLTVMNMTTPLKTLFNFVEPVPEWASSGAVILAWHAGTSPSEESYSSAAQHPWTGESTSNPTFALRPMGSGAHQESLDWLQNPKGIPFLLPSGCGPDLMALARLHNGDVIWLAVQVKNHASDLSPERLKSAISSITPKKFFPTSERARQTANAMLEEHATHPVRVLRIIASYPSAVNIDAYDSHLIPDIQQHPLAVLEGEALRANDPSRFLHLIVPSVGGQKRSRDFAEGAGRRDTQLGHGRVDHHDDDSGGEGRASSDSDYVETPRSRQRMG</sequence>
<dbReference type="OrthoDB" id="2804656at2759"/>
<gene>
    <name evidence="2" type="ORF">EIP91_012337</name>
</gene>
<protein>
    <submittedName>
        <fullName evidence="2">Uncharacterized protein</fullName>
    </submittedName>
</protein>
<evidence type="ECO:0000256" key="1">
    <source>
        <dbReference type="SAM" id="MobiDB-lite"/>
    </source>
</evidence>
<comment type="caution">
    <text evidence="2">The sequence shown here is derived from an EMBL/GenBank/DDBJ whole genome shotgun (WGS) entry which is preliminary data.</text>
</comment>
<evidence type="ECO:0000313" key="2">
    <source>
        <dbReference type="EMBL" id="TCD67476.1"/>
    </source>
</evidence>
<dbReference type="EMBL" id="RWJN01000096">
    <property type="protein sequence ID" value="TCD67476.1"/>
    <property type="molecule type" value="Genomic_DNA"/>
</dbReference>
<feature type="compositionally biased region" description="Basic and acidic residues" evidence="1">
    <location>
        <begin position="910"/>
        <end position="936"/>
    </location>
</feature>
<organism evidence="2 3">
    <name type="scientific">Steccherinum ochraceum</name>
    <dbReference type="NCBI Taxonomy" id="92696"/>
    <lineage>
        <taxon>Eukaryota</taxon>
        <taxon>Fungi</taxon>
        <taxon>Dikarya</taxon>
        <taxon>Basidiomycota</taxon>
        <taxon>Agaricomycotina</taxon>
        <taxon>Agaricomycetes</taxon>
        <taxon>Polyporales</taxon>
        <taxon>Steccherinaceae</taxon>
        <taxon>Steccherinum</taxon>
    </lineage>
</organism>
<dbReference type="Proteomes" id="UP000292702">
    <property type="component" value="Unassembled WGS sequence"/>
</dbReference>
<dbReference type="AlphaFoldDB" id="A0A4R0RJ31"/>